<feature type="domain" description="PDZ" evidence="12">
    <location>
        <begin position="208"/>
        <end position="279"/>
    </location>
</feature>
<keyword evidence="6 11" id="KW-0378">Hydrolase</keyword>
<dbReference type="InterPro" id="IPR008915">
    <property type="entry name" value="Peptidase_M50"/>
</dbReference>
<accession>A0A346DZ92</accession>
<dbReference type="InterPro" id="IPR001478">
    <property type="entry name" value="PDZ"/>
</dbReference>
<evidence type="ECO:0000256" key="7">
    <source>
        <dbReference type="ARBA" id="ARBA00022833"/>
    </source>
</evidence>
<proteinExistence type="inferred from homology"/>
<name>A0A346DZ92_9ENTR</name>
<dbReference type="InterPro" id="IPR004387">
    <property type="entry name" value="Pept_M50_Zn"/>
</dbReference>
<evidence type="ECO:0000256" key="3">
    <source>
        <dbReference type="ARBA" id="ARBA00007931"/>
    </source>
</evidence>
<dbReference type="PANTHER" id="PTHR42837:SF2">
    <property type="entry name" value="MEMBRANE METALLOPROTEASE ARASP2, CHLOROPLASTIC-RELATED"/>
    <property type="match status" value="1"/>
</dbReference>
<protein>
    <recommendedName>
        <fullName evidence="11">Zinc metalloprotease</fullName>
        <ecNumber evidence="11">3.4.24.-</ecNumber>
    </recommendedName>
</protein>
<keyword evidence="4 13" id="KW-0645">Protease</keyword>
<dbReference type="SMART" id="SM00228">
    <property type="entry name" value="PDZ"/>
    <property type="match status" value="2"/>
</dbReference>
<dbReference type="CDD" id="cd06163">
    <property type="entry name" value="S2P-M50_PDZ_RseP-like"/>
    <property type="match status" value="1"/>
</dbReference>
<evidence type="ECO:0000256" key="6">
    <source>
        <dbReference type="ARBA" id="ARBA00022801"/>
    </source>
</evidence>
<dbReference type="InterPro" id="IPR041489">
    <property type="entry name" value="PDZ_6"/>
</dbReference>
<reference evidence="13 14" key="1">
    <citation type="submission" date="2018-03" db="EMBL/GenBank/DDBJ databases">
        <title>A parallel universe: an anciently diverged bacterial symbiosis in a Hawaiian planthopper (Hemiptera: Cixiidae) reveals rearranged nutritional responsibilities.</title>
        <authorList>
            <person name="Bennett G."/>
            <person name="Mao M."/>
        </authorList>
    </citation>
    <scope>NUCLEOTIDE SEQUENCE [LARGE SCALE GENOMIC DNA]</scope>
    <source>
        <strain evidence="13 14">OLIH</strain>
    </source>
</reference>
<evidence type="ECO:0000256" key="1">
    <source>
        <dbReference type="ARBA" id="ARBA00001947"/>
    </source>
</evidence>
<dbReference type="Pfam" id="PF17820">
    <property type="entry name" value="PDZ_6"/>
    <property type="match status" value="1"/>
</dbReference>
<feature type="transmembrane region" description="Helical" evidence="11">
    <location>
        <begin position="94"/>
        <end position="121"/>
    </location>
</feature>
<sequence length="448" mass="51434">MLNLIWNFSFFIITLGILVTIHELGHFLVARFYNIGILKFSIGFGKILWSRKDRYGTKFSIGIIPLGGYVKILEKDDKSSKIIIKKKIFSEQSIFKRSLIIFSGSFANFLLAIFLYCVIYVHGLDNVRPIVSNVITNSVADQLNIIPGMIIKSVDGVNTPDWNSVRMIFLHNINNKSLDLCVSKSYDTNCIIKHISLNKLNFDYHYDPFLYLGIVEPNFNFSNIISYIESGSIAELFKLRIGDILYEVNNVRITGLIDFINQIICNKNSSIKLVIIRNNIKHIFRLPFKLIKNNKFKNFLGIYTEKNVLSNDYKIVDKYNIFFSIKKSILNTIYIIRLTINLLLKTIFGEFKVSNLSGPIFIAKSSGVSARYGIIYYLRFLALISINIGVINLFPIPILDGGYLLFLLIEKLKGKPLSEKFHFYSYRIGSILLIILMIIALFNDLSHF</sequence>
<dbReference type="AlphaFoldDB" id="A0A346DZ92"/>
<keyword evidence="9 11" id="KW-0482">Metalloprotease</keyword>
<dbReference type="EC" id="3.4.24.-" evidence="11"/>
<dbReference type="NCBIfam" id="TIGR00054">
    <property type="entry name" value="RIP metalloprotease RseP"/>
    <property type="match status" value="1"/>
</dbReference>
<keyword evidence="11" id="KW-0479">Metal-binding</keyword>
<dbReference type="RefSeq" id="WP_115955886.1">
    <property type="nucleotide sequence ID" value="NZ_CP028374.1"/>
</dbReference>
<feature type="transmembrane region" description="Helical" evidence="11">
    <location>
        <begin position="376"/>
        <end position="409"/>
    </location>
</feature>
<dbReference type="Proteomes" id="UP000256856">
    <property type="component" value="Chromosome"/>
</dbReference>
<evidence type="ECO:0000313" key="13">
    <source>
        <dbReference type="EMBL" id="AXN02047.1"/>
    </source>
</evidence>
<evidence type="ECO:0000256" key="2">
    <source>
        <dbReference type="ARBA" id="ARBA00004141"/>
    </source>
</evidence>
<dbReference type="Pfam" id="PF02163">
    <property type="entry name" value="Peptidase_M50"/>
    <property type="match status" value="1"/>
</dbReference>
<comment type="cofactor">
    <cofactor evidence="1 11">
        <name>Zn(2+)</name>
        <dbReference type="ChEBI" id="CHEBI:29105"/>
    </cofactor>
</comment>
<dbReference type="SUPFAM" id="SSF50156">
    <property type="entry name" value="PDZ domain-like"/>
    <property type="match status" value="2"/>
</dbReference>
<feature type="transmembrane region" description="Helical" evidence="11">
    <location>
        <begin position="421"/>
        <end position="442"/>
    </location>
</feature>
<keyword evidence="10 11" id="KW-0472">Membrane</keyword>
<feature type="transmembrane region" description="Helical" evidence="11">
    <location>
        <begin position="6"/>
        <end position="25"/>
    </location>
</feature>
<evidence type="ECO:0000256" key="4">
    <source>
        <dbReference type="ARBA" id="ARBA00022670"/>
    </source>
</evidence>
<dbReference type="Gene3D" id="2.30.42.10">
    <property type="match status" value="2"/>
</dbReference>
<keyword evidence="7 11" id="KW-0862">Zinc</keyword>
<evidence type="ECO:0000256" key="9">
    <source>
        <dbReference type="ARBA" id="ARBA00023049"/>
    </source>
</evidence>
<dbReference type="KEGG" id="ppet:C9I82_069"/>
<evidence type="ECO:0000256" key="11">
    <source>
        <dbReference type="RuleBase" id="RU362031"/>
    </source>
</evidence>
<comment type="subcellular location">
    <subcellularLocation>
        <location evidence="2">Membrane</location>
        <topology evidence="2">Multi-pass membrane protein</topology>
    </subcellularLocation>
</comment>
<comment type="similarity">
    <text evidence="3 11">Belongs to the peptidase M50B family.</text>
</comment>
<gene>
    <name evidence="13" type="ORF">C9I82_069</name>
</gene>
<feature type="domain" description="PDZ" evidence="12">
    <location>
        <begin position="117"/>
        <end position="186"/>
    </location>
</feature>
<keyword evidence="14" id="KW-1185">Reference proteome</keyword>
<dbReference type="OrthoDB" id="9782003at2"/>
<dbReference type="PANTHER" id="PTHR42837">
    <property type="entry name" value="REGULATOR OF SIGMA-E PROTEASE RSEP"/>
    <property type="match status" value="1"/>
</dbReference>
<keyword evidence="8 11" id="KW-1133">Transmembrane helix</keyword>
<evidence type="ECO:0000259" key="12">
    <source>
        <dbReference type="SMART" id="SM00228"/>
    </source>
</evidence>
<evidence type="ECO:0000256" key="5">
    <source>
        <dbReference type="ARBA" id="ARBA00022692"/>
    </source>
</evidence>
<organism evidence="13 14">
    <name type="scientific">Candidatus Purcelliella pentastirinorum</name>
    <dbReference type="NCBI Taxonomy" id="472834"/>
    <lineage>
        <taxon>Bacteria</taxon>
        <taxon>Pseudomonadati</taxon>
        <taxon>Pseudomonadota</taxon>
        <taxon>Gammaproteobacteria</taxon>
        <taxon>Enterobacterales</taxon>
        <taxon>Enterobacteriaceae</taxon>
        <taxon>Candidatus Purcelliella</taxon>
    </lineage>
</organism>
<dbReference type="EMBL" id="CP028374">
    <property type="protein sequence ID" value="AXN02047.1"/>
    <property type="molecule type" value="Genomic_DNA"/>
</dbReference>
<dbReference type="GO" id="GO:0016020">
    <property type="term" value="C:membrane"/>
    <property type="evidence" value="ECO:0007669"/>
    <property type="project" value="UniProtKB-SubCell"/>
</dbReference>
<dbReference type="InterPro" id="IPR036034">
    <property type="entry name" value="PDZ_sf"/>
</dbReference>
<keyword evidence="5 11" id="KW-0812">Transmembrane</keyword>
<feature type="transmembrane region" description="Helical" evidence="11">
    <location>
        <begin position="32"/>
        <end position="49"/>
    </location>
</feature>
<evidence type="ECO:0000313" key="14">
    <source>
        <dbReference type="Proteomes" id="UP000256856"/>
    </source>
</evidence>
<evidence type="ECO:0000256" key="10">
    <source>
        <dbReference type="ARBA" id="ARBA00023136"/>
    </source>
</evidence>
<dbReference type="GO" id="GO:0004222">
    <property type="term" value="F:metalloendopeptidase activity"/>
    <property type="evidence" value="ECO:0007669"/>
    <property type="project" value="InterPro"/>
</dbReference>
<evidence type="ECO:0000256" key="8">
    <source>
        <dbReference type="ARBA" id="ARBA00022989"/>
    </source>
</evidence>
<dbReference type="GO" id="GO:0006508">
    <property type="term" value="P:proteolysis"/>
    <property type="evidence" value="ECO:0007669"/>
    <property type="project" value="UniProtKB-KW"/>
</dbReference>
<dbReference type="GO" id="GO:0046872">
    <property type="term" value="F:metal ion binding"/>
    <property type="evidence" value="ECO:0007669"/>
    <property type="project" value="UniProtKB-KW"/>
</dbReference>